<gene>
    <name evidence="2" type="ORF">CNYM01_07175</name>
</gene>
<sequence>MRVATLIAACFAASAAAQTIYCCVSNDQDQVVPMDDQTERCCQASEGNMQGQHECALEHEVIKKPTNCKSHWCARSLPIQRSEGISPFLRPTIIRPYDVVVGNCTKKPSPSRDLYQQSSFQYDVNGRGSVQTSISDAEKDTIVAFRDGFISTVLRAWEQHLHLGLRPDDVWLAILVHFSFFVNGSGRAEALRDRFVVHQGKQDLVVFVDRGVTTENIDVPALTEKLVHLLDLVEGPRYCGSSILWEHQEYFNYGTQITCGFPSITLLGERGDWSDLATRVARLSEFNADALDAEGSSVSEWSRCLTVVLDRMVDSFDRPDDDGVRDFWTRACHSSGNGMSGSVIHFSGWLRAVCWWRAGGTRQKAYSDEELEQEYRWMWRDQIAGWSGVDEGSSVFELVAPTG</sequence>
<keyword evidence="3" id="KW-1185">Reference proteome</keyword>
<proteinExistence type="predicted"/>
<dbReference type="PANTHER" id="PTHR31252">
    <property type="entry name" value="DUF4419 DOMAIN-CONTAINING PROTEIN"/>
    <property type="match status" value="1"/>
</dbReference>
<protein>
    <submittedName>
        <fullName evidence="2">Uncharacterized protein</fullName>
    </submittedName>
</protein>
<keyword evidence="1" id="KW-0732">Signal</keyword>
<comment type="caution">
    <text evidence="2">The sequence shown here is derived from an EMBL/GenBank/DDBJ whole genome shotgun (WGS) entry which is preliminary data.</text>
</comment>
<evidence type="ECO:0000313" key="2">
    <source>
        <dbReference type="EMBL" id="KXH48643.1"/>
    </source>
</evidence>
<evidence type="ECO:0000256" key="1">
    <source>
        <dbReference type="SAM" id="SignalP"/>
    </source>
</evidence>
<dbReference type="InterPro" id="IPR025533">
    <property type="entry name" value="DUF4419"/>
</dbReference>
<reference evidence="2 3" key="1">
    <citation type="submission" date="2014-02" db="EMBL/GenBank/DDBJ databases">
        <title>The genome sequence of Colletotrichum nymphaeae SA-01.</title>
        <authorList>
            <person name="Baroncelli R."/>
            <person name="Thon M.R."/>
        </authorList>
    </citation>
    <scope>NUCLEOTIDE SEQUENCE [LARGE SCALE GENOMIC DNA]</scope>
    <source>
        <strain evidence="2 3">SA-01</strain>
    </source>
</reference>
<dbReference type="EMBL" id="JEMN01001088">
    <property type="protein sequence ID" value="KXH48643.1"/>
    <property type="molecule type" value="Genomic_DNA"/>
</dbReference>
<accession>A0A135TKB6</accession>
<dbReference type="AlphaFoldDB" id="A0A135TKB6"/>
<dbReference type="Proteomes" id="UP000070054">
    <property type="component" value="Unassembled WGS sequence"/>
</dbReference>
<dbReference type="PANTHER" id="PTHR31252:SF11">
    <property type="entry name" value="DUF4419 DOMAIN-CONTAINING PROTEIN"/>
    <property type="match status" value="1"/>
</dbReference>
<dbReference type="OrthoDB" id="9978173at2759"/>
<dbReference type="Pfam" id="PF14388">
    <property type="entry name" value="DUF4419"/>
    <property type="match status" value="2"/>
</dbReference>
<evidence type="ECO:0000313" key="3">
    <source>
        <dbReference type="Proteomes" id="UP000070054"/>
    </source>
</evidence>
<name>A0A135TKB6_9PEZI</name>
<organism evidence="2 3">
    <name type="scientific">Colletotrichum nymphaeae SA-01</name>
    <dbReference type="NCBI Taxonomy" id="1460502"/>
    <lineage>
        <taxon>Eukaryota</taxon>
        <taxon>Fungi</taxon>
        <taxon>Dikarya</taxon>
        <taxon>Ascomycota</taxon>
        <taxon>Pezizomycotina</taxon>
        <taxon>Sordariomycetes</taxon>
        <taxon>Hypocreomycetidae</taxon>
        <taxon>Glomerellales</taxon>
        <taxon>Glomerellaceae</taxon>
        <taxon>Colletotrichum</taxon>
        <taxon>Colletotrichum acutatum species complex</taxon>
    </lineage>
</organism>
<feature type="signal peptide" evidence="1">
    <location>
        <begin position="1"/>
        <end position="17"/>
    </location>
</feature>
<feature type="chain" id="PRO_5007803768" evidence="1">
    <location>
        <begin position="18"/>
        <end position="403"/>
    </location>
</feature>